<dbReference type="Proteomes" id="UP000321085">
    <property type="component" value="Unassembled WGS sequence"/>
</dbReference>
<reference evidence="1 2" key="1">
    <citation type="submission" date="2019-07" db="EMBL/GenBank/DDBJ databases">
        <title>Whole genome shotgun sequence of Microvirga aerophila NBRC 106136.</title>
        <authorList>
            <person name="Hosoyama A."/>
            <person name="Uohara A."/>
            <person name="Ohji S."/>
            <person name="Ichikawa N."/>
        </authorList>
    </citation>
    <scope>NUCLEOTIDE SEQUENCE [LARGE SCALE GENOMIC DNA]</scope>
    <source>
        <strain evidence="1 2">NBRC 106136</strain>
    </source>
</reference>
<organism evidence="1 2">
    <name type="scientific">Microvirga aerophila</name>
    <dbReference type="NCBI Taxonomy" id="670291"/>
    <lineage>
        <taxon>Bacteria</taxon>
        <taxon>Pseudomonadati</taxon>
        <taxon>Pseudomonadota</taxon>
        <taxon>Alphaproteobacteria</taxon>
        <taxon>Hyphomicrobiales</taxon>
        <taxon>Methylobacteriaceae</taxon>
        <taxon>Microvirga</taxon>
    </lineage>
</organism>
<dbReference type="AlphaFoldDB" id="A0A512C3G6"/>
<proteinExistence type="predicted"/>
<gene>
    <name evidence="1" type="ORF">MAE02_64370</name>
</gene>
<accession>A0A512C3G6</accession>
<dbReference type="EMBL" id="BJYU01000236">
    <property type="protein sequence ID" value="GEO18741.1"/>
    <property type="molecule type" value="Genomic_DNA"/>
</dbReference>
<name>A0A512C3G6_9HYPH</name>
<protein>
    <submittedName>
        <fullName evidence="1">Uncharacterized protein</fullName>
    </submittedName>
</protein>
<keyword evidence="2" id="KW-1185">Reference proteome</keyword>
<evidence type="ECO:0000313" key="1">
    <source>
        <dbReference type="EMBL" id="GEO18741.1"/>
    </source>
</evidence>
<comment type="caution">
    <text evidence="1">The sequence shown here is derived from an EMBL/GenBank/DDBJ whole genome shotgun (WGS) entry which is preliminary data.</text>
</comment>
<dbReference type="RefSeq" id="WP_147023160.1">
    <property type="nucleotide sequence ID" value="NZ_BJYU01000236.1"/>
</dbReference>
<sequence>MSDTVINAWHHFPPHDKDSAENHAASLRHTRARLDEADQIAQDIRSSKRISEPDRPRLARNLGRMIEAAKAHNVHDLISQLFAAAFGDAVAESALKKRKRYVRLQGEALPPAQLPGEYHARGAEFLRLSQAWADLQRPSDVAPEDARRQAILNLIEGTTFDTRTRITLRRAEASRIEFVEQMNRVLTHISSSVDLDTYFDTASEIPLVPENDGTERKFLVGLGTFWDGTGWDELRIQPIASYIPQSPVGEDGDRLSDGICTHWLAPKVHIGFIYTPVIMDYAIPYTIPQGRKSREHEDELVSHLIHRYGPENVPLYEHVVEQFREEFSARREAAFRREAGMPDIDALAQTMLHNHLQADYGLGRRTVPDLNSPSYILTIKEALKPMYGPDVARMVSKGAVRNTKREAAWISWHSSYRGDKPMVWRVSAVWLAVYRERATGRVRLVITATEDDLDLTYSSLVYRRNTYAGDEHTPVRGLGPDLYAAQEPDVDPLSFRDEVNGVVMYDKNGDLTGDYHDYENKLNFIPGATAISLAFTPLNHATNGSPGIEFKPLFDDCPGSFSPAPHNTIAGAILRNLAHAAPGERLDDLLIADAKHKADVMQRLLGKQESDYRRGIER</sequence>
<evidence type="ECO:0000313" key="2">
    <source>
        <dbReference type="Proteomes" id="UP000321085"/>
    </source>
</evidence>